<evidence type="ECO:0000313" key="3">
    <source>
        <dbReference type="Proteomes" id="UP000184315"/>
    </source>
</evidence>
<keyword evidence="3" id="KW-1185">Reference proteome</keyword>
<evidence type="ECO:0008006" key="4">
    <source>
        <dbReference type="Google" id="ProtNLM"/>
    </source>
</evidence>
<dbReference type="STRING" id="671072.PL9214510088"/>
<protein>
    <recommendedName>
        <fullName evidence="4">Argininosuccinate lyase</fullName>
    </recommendedName>
</protein>
<dbReference type="AlphaFoldDB" id="A0A1J1LLT1"/>
<proteinExistence type="predicted"/>
<dbReference type="Proteomes" id="UP000184315">
    <property type="component" value="Unassembled WGS sequence"/>
</dbReference>
<keyword evidence="1" id="KW-0732">Signal</keyword>
<feature type="signal peptide" evidence="1">
    <location>
        <begin position="1"/>
        <end position="34"/>
    </location>
</feature>
<accession>A0A1J1LLT1</accession>
<sequence length="121" mass="13108">MISLLRKNKSLSILLLATAVFSPGISLISSKAMAQPGAVTIKLINGTDKVMTHFYASPPSTSDWENDILGADVLNPGESITININDGREDCDYDFRAIFQDGTESVDAAQKVCSGEEYTYQ</sequence>
<dbReference type="OrthoDB" id="574488at2"/>
<feature type="chain" id="PRO_5012227365" description="Argininosuccinate lyase" evidence="1">
    <location>
        <begin position="35"/>
        <end position="121"/>
    </location>
</feature>
<gene>
    <name evidence="2" type="ORF">PL9214510088</name>
</gene>
<dbReference type="EMBL" id="CZDF01000157">
    <property type="protein sequence ID" value="CUR33419.1"/>
    <property type="molecule type" value="Genomic_DNA"/>
</dbReference>
<organism evidence="2 3">
    <name type="scientific">Planktothrix tepida PCC 9214</name>
    <dbReference type="NCBI Taxonomy" id="671072"/>
    <lineage>
        <taxon>Bacteria</taxon>
        <taxon>Bacillati</taxon>
        <taxon>Cyanobacteriota</taxon>
        <taxon>Cyanophyceae</taxon>
        <taxon>Oscillatoriophycideae</taxon>
        <taxon>Oscillatoriales</taxon>
        <taxon>Microcoleaceae</taxon>
        <taxon>Planktothrix</taxon>
    </lineage>
</organism>
<dbReference type="RefSeq" id="WP_072720011.1">
    <property type="nucleotide sequence ID" value="NZ_LN889802.1"/>
</dbReference>
<evidence type="ECO:0000256" key="1">
    <source>
        <dbReference type="SAM" id="SignalP"/>
    </source>
</evidence>
<reference evidence="3" key="1">
    <citation type="submission" date="2015-10" db="EMBL/GenBank/DDBJ databases">
        <authorList>
            <person name="Regsiter A."/>
            <person name="william w."/>
        </authorList>
    </citation>
    <scope>NUCLEOTIDE SEQUENCE [LARGE SCALE GENOMIC DNA]</scope>
</reference>
<evidence type="ECO:0000313" key="2">
    <source>
        <dbReference type="EMBL" id="CUR33419.1"/>
    </source>
</evidence>
<name>A0A1J1LLT1_9CYAN</name>